<dbReference type="PANTHER" id="PTHR18945">
    <property type="entry name" value="NEUROTRANSMITTER GATED ION CHANNEL"/>
    <property type="match status" value="1"/>
</dbReference>
<gene>
    <name evidence="8" type="ORF">MAR_034116</name>
</gene>
<dbReference type="InterPro" id="IPR036719">
    <property type="entry name" value="Neuro-gated_channel_TM_sf"/>
</dbReference>
<dbReference type="CDD" id="cd19051">
    <property type="entry name" value="LGIC_TM_cation"/>
    <property type="match status" value="1"/>
</dbReference>
<dbReference type="InterPro" id="IPR006201">
    <property type="entry name" value="Neur_channel"/>
</dbReference>
<keyword evidence="2 5" id="KW-0812">Transmembrane</keyword>
<sequence length="441" mass="49463">MSAQAQCPPRPNVRPDPMFAQAQVADGAYSAAMETEIRNQTVYSSGYDPISRPAEVTHVKIGLNVLAIDELDIKGQKLSVAGWLTLEWQDDRLQWNKTEKNDIEYMFTKPKDIWKPELIVDNSLRDLGALQGGSLMLRVLHTGHVEWTLPQILTTSCQVDITYYPYDEQKCAIEIVSWGFRIDELSLDHLFEEVNLEDFVQHGEWMIVGTALEDMNLTEHLPDGSVVIYPQVDFWLHLRRRTQFYNLNVMMPVILTSILATLVFMVPVESGEKVSFVLTVFLSLAVLLTIVSDSLPPTSITVSVLGVYLGVVMVMAAFGVFLTVLILLIHHRPGNPGSSCVLVKITRICARVLCMEFPRGDEQEDAQSNMVSPLKDTKEANGGSRVNITQTRETSQISSIDVEVTWVRMAEILDRTIFILFLTLTLLINIIFVAVLAYSSG</sequence>
<feature type="transmembrane region" description="Helical" evidence="5">
    <location>
        <begin position="275"/>
        <end position="295"/>
    </location>
</feature>
<organism evidence="8 9">
    <name type="scientific">Mya arenaria</name>
    <name type="common">Soft-shell clam</name>
    <dbReference type="NCBI Taxonomy" id="6604"/>
    <lineage>
        <taxon>Eukaryota</taxon>
        <taxon>Metazoa</taxon>
        <taxon>Spiralia</taxon>
        <taxon>Lophotrochozoa</taxon>
        <taxon>Mollusca</taxon>
        <taxon>Bivalvia</taxon>
        <taxon>Autobranchia</taxon>
        <taxon>Heteroconchia</taxon>
        <taxon>Euheterodonta</taxon>
        <taxon>Imparidentia</taxon>
        <taxon>Neoheterodontei</taxon>
        <taxon>Myida</taxon>
        <taxon>Myoidea</taxon>
        <taxon>Myidae</taxon>
        <taxon>Mya</taxon>
    </lineage>
</organism>
<comment type="similarity">
    <text evidence="5">Belongs to the ligand-gated ion channel (TC 1.A.9) family.</text>
</comment>
<keyword evidence="5" id="KW-0813">Transport</keyword>
<feature type="transmembrane region" description="Helical" evidence="5">
    <location>
        <begin position="249"/>
        <end position="268"/>
    </location>
</feature>
<dbReference type="EMBL" id="CP111028">
    <property type="protein sequence ID" value="WAR31574.1"/>
    <property type="molecule type" value="Genomic_DNA"/>
</dbReference>
<evidence type="ECO:0000256" key="5">
    <source>
        <dbReference type="RuleBase" id="RU000687"/>
    </source>
</evidence>
<dbReference type="Pfam" id="PF02931">
    <property type="entry name" value="Neur_chan_LBD"/>
    <property type="match status" value="1"/>
</dbReference>
<evidence type="ECO:0000256" key="4">
    <source>
        <dbReference type="ARBA" id="ARBA00023136"/>
    </source>
</evidence>
<dbReference type="Proteomes" id="UP001164746">
    <property type="component" value="Chromosome 17"/>
</dbReference>
<dbReference type="InterPro" id="IPR036734">
    <property type="entry name" value="Neur_chan_lig-bd_sf"/>
</dbReference>
<feature type="domain" description="Neurotransmitter-gated ion-channel transmembrane" evidence="7">
    <location>
        <begin position="250"/>
        <end position="375"/>
    </location>
</feature>
<protein>
    <submittedName>
        <fullName evidence="8">ACHB3-like protein</fullName>
    </submittedName>
</protein>
<evidence type="ECO:0000259" key="6">
    <source>
        <dbReference type="Pfam" id="PF02931"/>
    </source>
</evidence>
<dbReference type="InterPro" id="IPR006029">
    <property type="entry name" value="Neurotrans-gated_channel_TM"/>
</dbReference>
<name>A0ABY7GDH2_MYAAR</name>
<evidence type="ECO:0000256" key="3">
    <source>
        <dbReference type="ARBA" id="ARBA00022989"/>
    </source>
</evidence>
<accession>A0ABY7GDH2</accession>
<dbReference type="PROSITE" id="PS00236">
    <property type="entry name" value="NEUROTR_ION_CHANNEL"/>
    <property type="match status" value="1"/>
</dbReference>
<feature type="transmembrane region" description="Helical" evidence="5">
    <location>
        <begin position="307"/>
        <end position="329"/>
    </location>
</feature>
<feature type="domain" description="Neurotransmitter-gated ion-channel ligand-binding" evidence="6">
    <location>
        <begin position="43"/>
        <end position="242"/>
    </location>
</feature>
<feature type="transmembrane region" description="Helical" evidence="5">
    <location>
        <begin position="417"/>
        <end position="438"/>
    </location>
</feature>
<keyword evidence="4 5" id="KW-0472">Membrane</keyword>
<keyword evidence="5" id="KW-0406">Ion transport</keyword>
<dbReference type="SUPFAM" id="SSF90112">
    <property type="entry name" value="Neurotransmitter-gated ion-channel transmembrane pore"/>
    <property type="match status" value="1"/>
</dbReference>
<dbReference type="InterPro" id="IPR006202">
    <property type="entry name" value="Neur_chan_lig-bd"/>
</dbReference>
<keyword evidence="9" id="KW-1185">Reference proteome</keyword>
<evidence type="ECO:0000313" key="9">
    <source>
        <dbReference type="Proteomes" id="UP001164746"/>
    </source>
</evidence>
<dbReference type="PRINTS" id="PR00252">
    <property type="entry name" value="NRIONCHANNEL"/>
</dbReference>
<keyword evidence="3 5" id="KW-1133">Transmembrane helix</keyword>
<dbReference type="InterPro" id="IPR018000">
    <property type="entry name" value="Neurotransmitter_ion_chnl_CS"/>
</dbReference>
<evidence type="ECO:0000259" key="7">
    <source>
        <dbReference type="Pfam" id="PF02932"/>
    </source>
</evidence>
<proteinExistence type="inferred from homology"/>
<dbReference type="Pfam" id="PF02932">
    <property type="entry name" value="Neur_chan_memb"/>
    <property type="match status" value="1"/>
</dbReference>
<dbReference type="SUPFAM" id="SSF63712">
    <property type="entry name" value="Nicotinic receptor ligand binding domain-like"/>
    <property type="match status" value="1"/>
</dbReference>
<dbReference type="InterPro" id="IPR038050">
    <property type="entry name" value="Neuro_actylchol_rec"/>
</dbReference>
<dbReference type="Gene3D" id="2.70.170.10">
    <property type="entry name" value="Neurotransmitter-gated ion-channel ligand-binding domain"/>
    <property type="match status" value="1"/>
</dbReference>
<evidence type="ECO:0000313" key="8">
    <source>
        <dbReference type="EMBL" id="WAR31574.1"/>
    </source>
</evidence>
<evidence type="ECO:0000256" key="2">
    <source>
        <dbReference type="ARBA" id="ARBA00022692"/>
    </source>
</evidence>
<reference evidence="8" key="1">
    <citation type="submission" date="2022-11" db="EMBL/GenBank/DDBJ databases">
        <title>Centuries of genome instability and evolution in soft-shell clam transmissible cancer (bioRxiv).</title>
        <authorList>
            <person name="Hart S.F.M."/>
            <person name="Yonemitsu M.A."/>
            <person name="Giersch R.M."/>
            <person name="Beal B.F."/>
            <person name="Arriagada G."/>
            <person name="Davis B.W."/>
            <person name="Ostrander E.A."/>
            <person name="Goff S.P."/>
            <person name="Metzger M.J."/>
        </authorList>
    </citation>
    <scope>NUCLEOTIDE SEQUENCE</scope>
    <source>
        <strain evidence="8">MELC-2E11</strain>
        <tissue evidence="8">Siphon/mantle</tissue>
    </source>
</reference>
<keyword evidence="5" id="KW-0407">Ion channel</keyword>
<evidence type="ECO:0000256" key="1">
    <source>
        <dbReference type="ARBA" id="ARBA00004141"/>
    </source>
</evidence>
<dbReference type="Gene3D" id="1.20.58.390">
    <property type="entry name" value="Neurotransmitter-gated ion-channel transmembrane domain"/>
    <property type="match status" value="1"/>
</dbReference>
<dbReference type="CDD" id="cd18989">
    <property type="entry name" value="LGIC_ECD_cation"/>
    <property type="match status" value="1"/>
</dbReference>
<comment type="subcellular location">
    <subcellularLocation>
        <location evidence="1">Membrane</location>
        <topology evidence="1">Multi-pass membrane protein</topology>
    </subcellularLocation>
</comment>